<dbReference type="Pfam" id="PF00172">
    <property type="entry name" value="Zn_clus"/>
    <property type="match status" value="1"/>
</dbReference>
<proteinExistence type="predicted"/>
<feature type="region of interest" description="Disordered" evidence="5">
    <location>
        <begin position="104"/>
        <end position="155"/>
    </location>
</feature>
<dbReference type="PANTHER" id="PTHR31069:SF28">
    <property type="entry name" value="ZN(II)2CYS6 TRANSCRIPTION FACTOR (EUROFUNG)"/>
    <property type="match status" value="1"/>
</dbReference>
<evidence type="ECO:0000256" key="5">
    <source>
        <dbReference type="SAM" id="MobiDB-lite"/>
    </source>
</evidence>
<dbReference type="InterPro" id="IPR001138">
    <property type="entry name" value="Zn2Cys6_DnaBD"/>
</dbReference>
<name>D5GCD8_TUBMM</name>
<feature type="region of interest" description="Disordered" evidence="5">
    <location>
        <begin position="170"/>
        <end position="273"/>
    </location>
</feature>
<dbReference type="OMA" id="HKSPYSH"/>
<dbReference type="InterPro" id="IPR050675">
    <property type="entry name" value="OAF3"/>
</dbReference>
<keyword evidence="3" id="KW-0804">Transcription</keyword>
<evidence type="ECO:0000256" key="1">
    <source>
        <dbReference type="ARBA" id="ARBA00023015"/>
    </source>
</evidence>
<evidence type="ECO:0000259" key="6">
    <source>
        <dbReference type="PROSITE" id="PS50048"/>
    </source>
</evidence>
<organism evidence="7 8">
    <name type="scientific">Tuber melanosporum (strain Mel28)</name>
    <name type="common">Perigord black truffle</name>
    <dbReference type="NCBI Taxonomy" id="656061"/>
    <lineage>
        <taxon>Eukaryota</taxon>
        <taxon>Fungi</taxon>
        <taxon>Dikarya</taxon>
        <taxon>Ascomycota</taxon>
        <taxon>Pezizomycotina</taxon>
        <taxon>Pezizomycetes</taxon>
        <taxon>Pezizales</taxon>
        <taxon>Tuberaceae</taxon>
        <taxon>Tuber</taxon>
    </lineage>
</organism>
<dbReference type="Proteomes" id="UP000006911">
    <property type="component" value="Unassembled WGS sequence"/>
</dbReference>
<dbReference type="SUPFAM" id="SSF57701">
    <property type="entry name" value="Zn2/Cys6 DNA-binding domain"/>
    <property type="match status" value="1"/>
</dbReference>
<dbReference type="eggNOG" id="ENOG502S4AX">
    <property type="taxonomic scope" value="Eukaryota"/>
</dbReference>
<dbReference type="InterPro" id="IPR036864">
    <property type="entry name" value="Zn2-C6_fun-type_DNA-bd_sf"/>
</dbReference>
<dbReference type="KEGG" id="tml:GSTUM_00005836001"/>
<feature type="compositionally biased region" description="Polar residues" evidence="5">
    <location>
        <begin position="1"/>
        <end position="10"/>
    </location>
</feature>
<dbReference type="HOGENOM" id="CLU_678243_0_0_1"/>
<dbReference type="CDD" id="cd00067">
    <property type="entry name" value="GAL4"/>
    <property type="match status" value="1"/>
</dbReference>
<sequence length="406" mass="43362">MSTAMLSQPATVAVPSAIATPPGPASPAKKRRRRAPATGAAEDCFTCRANGIKCDRRRPYCGPCLDVGMGCKGYRTQLTWGVGVASRGKLRGLHLPIQTPVADPKDAKKIVKKKGDEKTSGVSENGLRSKRSKTSLDGNGRDYDNSQRNGNSGVGKLSIITSYDFVNMEPPSNSSSAVSRTSSTRSANSSAISTGTSPALSGISRNSMPSQRITQGQRSPQSSSSYTPSYPASSQSQYRIQSQQQQYRQSPVHHYHKSPYSHVSLPPQQPTSSMLLSPMSEYGPKYESKYEPSFPSSQHYPMSSAPSTAPLYEMVTGVSSASYHPSASMTVTTTGVSYAPMVASMHATSRMMGDDHLHNPNHHHQNGGPGWNGVGVGIGNLHHQHVPAGTGNLSDLLYDDGMLGTF</sequence>
<dbReference type="PANTHER" id="PTHR31069">
    <property type="entry name" value="OLEATE-ACTIVATED TRANSCRIPTION FACTOR 1-RELATED"/>
    <property type="match status" value="1"/>
</dbReference>
<feature type="compositionally biased region" description="Polar residues" evidence="5">
    <location>
        <begin position="195"/>
        <end position="218"/>
    </location>
</feature>
<dbReference type="PROSITE" id="PS50048">
    <property type="entry name" value="ZN2_CY6_FUNGAL_2"/>
    <property type="match status" value="1"/>
</dbReference>
<keyword evidence="2" id="KW-0238">DNA-binding</keyword>
<accession>D5GCD8</accession>
<feature type="compositionally biased region" description="Low complexity" evidence="5">
    <location>
        <begin position="219"/>
        <end position="250"/>
    </location>
</feature>
<protein>
    <submittedName>
        <fullName evidence="7">(Perigord truffle) hypothetical protein</fullName>
    </submittedName>
</protein>
<dbReference type="Gene3D" id="4.10.240.10">
    <property type="entry name" value="Zn(2)-C6 fungal-type DNA-binding domain"/>
    <property type="match status" value="1"/>
</dbReference>
<keyword evidence="8" id="KW-1185">Reference proteome</keyword>
<evidence type="ECO:0000256" key="2">
    <source>
        <dbReference type="ARBA" id="ARBA00023125"/>
    </source>
</evidence>
<keyword evidence="1" id="KW-0805">Transcription regulation</keyword>
<feature type="domain" description="Zn(2)-C6 fungal-type" evidence="6">
    <location>
        <begin position="43"/>
        <end position="71"/>
    </location>
</feature>
<feature type="compositionally biased region" description="Basic and acidic residues" evidence="5">
    <location>
        <begin position="104"/>
        <end position="119"/>
    </location>
</feature>
<dbReference type="GO" id="GO:0000981">
    <property type="term" value="F:DNA-binding transcription factor activity, RNA polymerase II-specific"/>
    <property type="evidence" value="ECO:0007669"/>
    <property type="project" value="InterPro"/>
</dbReference>
<gene>
    <name evidence="7" type="ORF">GSTUM_00005836001</name>
</gene>
<feature type="region of interest" description="Disordered" evidence="5">
    <location>
        <begin position="1"/>
        <end position="37"/>
    </location>
</feature>
<dbReference type="GO" id="GO:0003677">
    <property type="term" value="F:DNA binding"/>
    <property type="evidence" value="ECO:0007669"/>
    <property type="project" value="UniProtKB-KW"/>
</dbReference>
<dbReference type="AlphaFoldDB" id="D5GCD8"/>
<dbReference type="GeneID" id="9187114"/>
<evidence type="ECO:0000256" key="3">
    <source>
        <dbReference type="ARBA" id="ARBA00023163"/>
    </source>
</evidence>
<evidence type="ECO:0000313" key="8">
    <source>
        <dbReference type="Proteomes" id="UP000006911"/>
    </source>
</evidence>
<evidence type="ECO:0000313" key="7">
    <source>
        <dbReference type="EMBL" id="CAZ82181.1"/>
    </source>
</evidence>
<dbReference type="EMBL" id="FN430109">
    <property type="protein sequence ID" value="CAZ82181.1"/>
    <property type="molecule type" value="Genomic_DNA"/>
</dbReference>
<keyword evidence="4" id="KW-0539">Nucleus</keyword>
<dbReference type="InParanoid" id="D5GCD8"/>
<dbReference type="GO" id="GO:0008270">
    <property type="term" value="F:zinc ion binding"/>
    <property type="evidence" value="ECO:0007669"/>
    <property type="project" value="InterPro"/>
</dbReference>
<evidence type="ECO:0000256" key="4">
    <source>
        <dbReference type="ARBA" id="ARBA00023242"/>
    </source>
</evidence>
<dbReference type="RefSeq" id="XP_002837990.1">
    <property type="nucleotide sequence ID" value="XM_002837944.1"/>
</dbReference>
<feature type="compositionally biased region" description="Low complexity" evidence="5">
    <location>
        <begin position="172"/>
        <end position="194"/>
    </location>
</feature>
<reference evidence="7 8" key="1">
    <citation type="journal article" date="2010" name="Nature">
        <title>Perigord black truffle genome uncovers evolutionary origins and mechanisms of symbiosis.</title>
        <authorList>
            <person name="Martin F."/>
            <person name="Kohler A."/>
            <person name="Murat C."/>
            <person name="Balestrini R."/>
            <person name="Coutinho P.M."/>
            <person name="Jaillon O."/>
            <person name="Montanini B."/>
            <person name="Morin E."/>
            <person name="Noel B."/>
            <person name="Percudani R."/>
            <person name="Porcel B."/>
            <person name="Rubini A."/>
            <person name="Amicucci A."/>
            <person name="Amselem J."/>
            <person name="Anthouard V."/>
            <person name="Arcioni S."/>
            <person name="Artiguenave F."/>
            <person name="Aury J.M."/>
            <person name="Ballario P."/>
            <person name="Bolchi A."/>
            <person name="Brenna A."/>
            <person name="Brun A."/>
            <person name="Buee M."/>
            <person name="Cantarel B."/>
            <person name="Chevalier G."/>
            <person name="Couloux A."/>
            <person name="Da Silva C."/>
            <person name="Denoeud F."/>
            <person name="Duplessis S."/>
            <person name="Ghignone S."/>
            <person name="Hilselberger B."/>
            <person name="Iotti M."/>
            <person name="Marcais B."/>
            <person name="Mello A."/>
            <person name="Miranda M."/>
            <person name="Pacioni G."/>
            <person name="Quesneville H."/>
            <person name="Riccioni C."/>
            <person name="Ruotolo R."/>
            <person name="Splivallo R."/>
            <person name="Stocchi V."/>
            <person name="Tisserant E."/>
            <person name="Viscomi A.R."/>
            <person name="Zambonelli A."/>
            <person name="Zampieri E."/>
            <person name="Henrissat B."/>
            <person name="Lebrun M.H."/>
            <person name="Paolocci F."/>
            <person name="Bonfante P."/>
            <person name="Ottonello S."/>
            <person name="Wincker P."/>
        </authorList>
    </citation>
    <scope>NUCLEOTIDE SEQUENCE [LARGE SCALE GENOMIC DNA]</scope>
    <source>
        <strain evidence="7 8">Mel28</strain>
    </source>
</reference>